<accession>A0AAV4U2G7</accession>
<dbReference type="AlphaFoldDB" id="A0AAV4U2G7"/>
<evidence type="ECO:0000313" key="1">
    <source>
        <dbReference type="EMBL" id="GIY51920.1"/>
    </source>
</evidence>
<protein>
    <submittedName>
        <fullName evidence="1">Uncharacterized protein</fullName>
    </submittedName>
</protein>
<proteinExistence type="predicted"/>
<dbReference type="Proteomes" id="UP001054837">
    <property type="component" value="Unassembled WGS sequence"/>
</dbReference>
<sequence>MVVNKFNFSCKGSQFTTPKANIYLSSPETGTINVTEAGSKVLLVLGSRTGVSSGLLEGEEDTLLEDDYLPKVFSFCSSGRMGIKGGKDARDQRSL</sequence>
<keyword evidence="2" id="KW-1185">Reference proteome</keyword>
<reference evidence="1 2" key="1">
    <citation type="submission" date="2021-06" db="EMBL/GenBank/DDBJ databases">
        <title>Caerostris darwini draft genome.</title>
        <authorList>
            <person name="Kono N."/>
            <person name="Arakawa K."/>
        </authorList>
    </citation>
    <scope>NUCLEOTIDE SEQUENCE [LARGE SCALE GENOMIC DNA]</scope>
</reference>
<comment type="caution">
    <text evidence="1">The sequence shown here is derived from an EMBL/GenBank/DDBJ whole genome shotgun (WGS) entry which is preliminary data.</text>
</comment>
<dbReference type="EMBL" id="BPLQ01010622">
    <property type="protein sequence ID" value="GIY51920.1"/>
    <property type="molecule type" value="Genomic_DNA"/>
</dbReference>
<gene>
    <name evidence="1" type="ORF">CDAR_597021</name>
</gene>
<name>A0AAV4U2G7_9ARAC</name>
<evidence type="ECO:0000313" key="2">
    <source>
        <dbReference type="Proteomes" id="UP001054837"/>
    </source>
</evidence>
<organism evidence="1 2">
    <name type="scientific">Caerostris darwini</name>
    <dbReference type="NCBI Taxonomy" id="1538125"/>
    <lineage>
        <taxon>Eukaryota</taxon>
        <taxon>Metazoa</taxon>
        <taxon>Ecdysozoa</taxon>
        <taxon>Arthropoda</taxon>
        <taxon>Chelicerata</taxon>
        <taxon>Arachnida</taxon>
        <taxon>Araneae</taxon>
        <taxon>Araneomorphae</taxon>
        <taxon>Entelegynae</taxon>
        <taxon>Araneoidea</taxon>
        <taxon>Araneidae</taxon>
        <taxon>Caerostris</taxon>
    </lineage>
</organism>